<feature type="binding site" evidence="12">
    <location>
        <position position="254"/>
    </location>
    <ligand>
        <name>Mg(2+)</name>
        <dbReference type="ChEBI" id="CHEBI:18420"/>
        <label>1</label>
    </ligand>
</feature>
<evidence type="ECO:0000256" key="4">
    <source>
        <dbReference type="ARBA" id="ARBA00011738"/>
    </source>
</evidence>
<dbReference type="SUPFAM" id="SSF56784">
    <property type="entry name" value="HAD-like"/>
    <property type="match status" value="1"/>
</dbReference>
<dbReference type="CDD" id="cd02585">
    <property type="entry name" value="HAD_PMM"/>
    <property type="match status" value="1"/>
</dbReference>
<dbReference type="PANTHER" id="PTHR10466:SF0">
    <property type="entry name" value="PHOSPHOMANNOMUTASE"/>
    <property type="match status" value="1"/>
</dbReference>
<dbReference type="GO" id="GO:0009298">
    <property type="term" value="P:GDP-mannose biosynthetic process"/>
    <property type="evidence" value="ECO:0007669"/>
    <property type="project" value="UniProtKB-UniPathway"/>
</dbReference>
<feature type="binding site" evidence="11">
    <location>
        <position position="29"/>
    </location>
    <ligand>
        <name>alpha-D-mannose 1-phosphate</name>
        <dbReference type="ChEBI" id="CHEBI:58409"/>
    </ligand>
</feature>
<feature type="binding site" evidence="11">
    <location>
        <position position="169"/>
    </location>
    <ligand>
        <name>alpha-D-mannose 1-phosphate</name>
        <dbReference type="ChEBI" id="CHEBI:58409"/>
    </ligand>
</feature>
<dbReference type="GO" id="GO:0004615">
    <property type="term" value="F:phosphomannomutase activity"/>
    <property type="evidence" value="ECO:0007669"/>
    <property type="project" value="UniProtKB-EC"/>
</dbReference>
<keyword evidence="7 12" id="KW-0479">Metal-binding</keyword>
<evidence type="ECO:0000256" key="5">
    <source>
        <dbReference type="ARBA" id="ARBA00012730"/>
    </source>
</evidence>
<comment type="similarity">
    <text evidence="3 13">Belongs to the eukaryotic PMM family.</text>
</comment>
<comment type="catalytic activity">
    <reaction evidence="13">
        <text>alpha-D-mannose 1-phosphate = D-mannose 6-phosphate</text>
        <dbReference type="Rhea" id="RHEA:11140"/>
        <dbReference type="ChEBI" id="CHEBI:58409"/>
        <dbReference type="ChEBI" id="CHEBI:58735"/>
        <dbReference type="EC" id="5.4.2.8"/>
    </reaction>
</comment>
<dbReference type="Gene3D" id="3.30.1240.20">
    <property type="match status" value="1"/>
</dbReference>
<keyword evidence="8 12" id="KW-0460">Magnesium</keyword>
<feature type="binding site" evidence="12">
    <location>
        <position position="20"/>
    </location>
    <ligand>
        <name>Mg(2+)</name>
        <dbReference type="ChEBI" id="CHEBI:18420"/>
        <label>1</label>
    </ligand>
</feature>
<dbReference type="InterPro" id="IPR006379">
    <property type="entry name" value="HAD-SF_hydro_IIB"/>
</dbReference>
<dbReference type="AlphaFoldDB" id="A0A238FNW2"/>
<dbReference type="STRING" id="269621.A0A238FNW2"/>
<evidence type="ECO:0000256" key="1">
    <source>
        <dbReference type="ARBA" id="ARBA00004496"/>
    </source>
</evidence>
<dbReference type="SFLD" id="SFLDF00445">
    <property type="entry name" value="alpha-phosphomannomutase"/>
    <property type="match status" value="1"/>
</dbReference>
<accession>A0A238FNW2</accession>
<dbReference type="SFLD" id="SFLDG01140">
    <property type="entry name" value="C2.B:_Phosphomannomutase_and_P"/>
    <property type="match status" value="1"/>
</dbReference>
<keyword evidence="6 13" id="KW-0963">Cytoplasm</keyword>
<dbReference type="GO" id="GO:0005829">
    <property type="term" value="C:cytosol"/>
    <property type="evidence" value="ECO:0007669"/>
    <property type="project" value="TreeGrafter"/>
</dbReference>
<dbReference type="PANTHER" id="PTHR10466">
    <property type="entry name" value="PHOSPHOMANNOMUTASE"/>
    <property type="match status" value="1"/>
</dbReference>
<dbReference type="SFLD" id="SFLDS00003">
    <property type="entry name" value="Haloacid_Dehalogenase"/>
    <property type="match status" value="1"/>
</dbReference>
<feature type="binding site" evidence="11">
    <location>
        <position position="149"/>
    </location>
    <ligand>
        <name>alpha-D-mannose 1-phosphate</name>
        <dbReference type="ChEBI" id="CHEBI:58409"/>
    </ligand>
</feature>
<reference evidence="15" key="1">
    <citation type="submission" date="2016-09" db="EMBL/GenBank/DDBJ databases">
        <authorList>
            <person name="Jeantristanb JTB J.-T."/>
            <person name="Ricardo R."/>
        </authorList>
    </citation>
    <scope>NUCLEOTIDE SEQUENCE [LARGE SCALE GENOMIC DNA]</scope>
</reference>
<name>A0A238FNW2_9BASI</name>
<evidence type="ECO:0000256" key="9">
    <source>
        <dbReference type="ARBA" id="ARBA00023235"/>
    </source>
</evidence>
<evidence type="ECO:0000256" key="11">
    <source>
        <dbReference type="PIRSR" id="PIRSR605002-2"/>
    </source>
</evidence>
<dbReference type="Pfam" id="PF03332">
    <property type="entry name" value="PMM"/>
    <property type="match status" value="1"/>
</dbReference>
<keyword evidence="9 13" id="KW-0413">Isomerase</keyword>
<feature type="active site" description="Nucleophile" evidence="10">
    <location>
        <position position="20"/>
    </location>
</feature>
<evidence type="ECO:0000256" key="2">
    <source>
        <dbReference type="ARBA" id="ARBA00004699"/>
    </source>
</evidence>
<dbReference type="InterPro" id="IPR005002">
    <property type="entry name" value="PMM"/>
</dbReference>
<dbReference type="InterPro" id="IPR023214">
    <property type="entry name" value="HAD_sf"/>
</dbReference>
<dbReference type="Gene3D" id="3.40.50.1000">
    <property type="entry name" value="HAD superfamily/HAD-like"/>
    <property type="match status" value="1"/>
</dbReference>
<protein>
    <recommendedName>
        <fullName evidence="5 13">Phosphomannomutase</fullName>
        <ecNumber evidence="5 13">5.4.2.8</ecNumber>
    </recommendedName>
</protein>
<evidence type="ECO:0000256" key="12">
    <source>
        <dbReference type="PIRSR" id="PIRSR605002-3"/>
    </source>
</evidence>
<dbReference type="FunFam" id="3.30.1240.20:FF:000001">
    <property type="entry name" value="Phosphomannomutase"/>
    <property type="match status" value="1"/>
</dbReference>
<dbReference type="GO" id="GO:0006487">
    <property type="term" value="P:protein N-linked glycosylation"/>
    <property type="evidence" value="ECO:0007669"/>
    <property type="project" value="TreeGrafter"/>
</dbReference>
<comment type="function">
    <text evidence="13">Involved in the synthesis of the GDP-mannose and dolichol-phosphate-mannose required for a number of critical mannosyl transfer reactions.</text>
</comment>
<evidence type="ECO:0000256" key="3">
    <source>
        <dbReference type="ARBA" id="ARBA00009736"/>
    </source>
</evidence>
<feature type="binding site" evidence="12">
    <location>
        <position position="251"/>
    </location>
    <ligand>
        <name>Mg(2+)</name>
        <dbReference type="ChEBI" id="CHEBI:18420"/>
        <label>1</label>
    </ligand>
</feature>
<keyword evidence="15" id="KW-1185">Reference proteome</keyword>
<gene>
    <name evidence="14" type="ORF">BQ2448_8006</name>
</gene>
<evidence type="ECO:0000256" key="7">
    <source>
        <dbReference type="ARBA" id="ARBA00022723"/>
    </source>
</evidence>
<dbReference type="SFLD" id="SFLDG01143">
    <property type="entry name" value="C2.B.3:_Phosphomannomutase_Lik"/>
    <property type="match status" value="1"/>
</dbReference>
<sequence>MAPFVPISERPQGDIVCLFDVDDTLTPARRGISPEVSEVLKQVRAKAAIGFVGGSDLRKISEQLALNGQDIWDDFDFCFAENGLIAIKLGKKLEAASFINFIGEDKYKKMVRLILHYIADLEIPIKRGTFIEFRNGMIKCVELDSQVLRMREWEAYSLDSMHHTVVQERNEFERYDKEAKVRATFVEALKKEFADYGLTYSIGGQISFDVFPNGWDKTYALRHTEKDNFKEIHFFGDKTYKGGNDYEIYTDLRTIGHSVESPADTIRELKALFNL</sequence>
<dbReference type="UniPathway" id="UPA00126">
    <property type="reaction ID" value="UER00424"/>
</dbReference>
<proteinExistence type="inferred from homology"/>
<comment type="subcellular location">
    <subcellularLocation>
        <location evidence="1 13">Cytoplasm</location>
    </subcellularLocation>
</comment>
<evidence type="ECO:0000256" key="10">
    <source>
        <dbReference type="PIRSR" id="PIRSR605002-1"/>
    </source>
</evidence>
<feature type="binding site" evidence="11">
    <location>
        <position position="134"/>
    </location>
    <ligand>
        <name>alpha-D-mannose 1-phosphate</name>
        <dbReference type="ChEBI" id="CHEBI:58409"/>
    </ligand>
</feature>
<feature type="binding site" evidence="11">
    <location>
        <position position="209"/>
    </location>
    <ligand>
        <name>alpha-D-mannose 1-phosphate</name>
        <dbReference type="ChEBI" id="CHEBI:58409"/>
    </ligand>
</feature>
<feature type="binding site" evidence="12">
    <location>
        <position position="22"/>
    </location>
    <ligand>
        <name>Mg(2+)</name>
        <dbReference type="ChEBI" id="CHEBI:18420"/>
        <label>1</label>
    </ligand>
</feature>
<evidence type="ECO:0000256" key="8">
    <source>
        <dbReference type="ARBA" id="ARBA00022842"/>
    </source>
</evidence>
<organism evidence="14 15">
    <name type="scientific">Microbotryum intermedium</name>
    <dbReference type="NCBI Taxonomy" id="269621"/>
    <lineage>
        <taxon>Eukaryota</taxon>
        <taxon>Fungi</taxon>
        <taxon>Dikarya</taxon>
        <taxon>Basidiomycota</taxon>
        <taxon>Pucciniomycotina</taxon>
        <taxon>Microbotryomycetes</taxon>
        <taxon>Microbotryales</taxon>
        <taxon>Microbotryaceae</taxon>
        <taxon>Microbotryum</taxon>
    </lineage>
</organism>
<evidence type="ECO:0000256" key="6">
    <source>
        <dbReference type="ARBA" id="ARBA00022490"/>
    </source>
</evidence>
<dbReference type="EC" id="5.4.2.8" evidence="5 13"/>
<dbReference type="EMBL" id="FMSP01000024">
    <property type="protein sequence ID" value="SCV74977.1"/>
    <property type="molecule type" value="Genomic_DNA"/>
</dbReference>
<dbReference type="Proteomes" id="UP000198372">
    <property type="component" value="Unassembled WGS sequence"/>
</dbReference>
<dbReference type="GO" id="GO:0046872">
    <property type="term" value="F:metal ion binding"/>
    <property type="evidence" value="ECO:0007669"/>
    <property type="project" value="UniProtKB-KW"/>
</dbReference>
<comment type="subunit">
    <text evidence="4 13">Homodimer.</text>
</comment>
<dbReference type="OrthoDB" id="10264771at2759"/>
<evidence type="ECO:0000313" key="14">
    <source>
        <dbReference type="EMBL" id="SCV74977.1"/>
    </source>
</evidence>
<feature type="binding site" evidence="11">
    <location>
        <position position="207"/>
    </location>
    <ligand>
        <name>alpha-D-mannose 1-phosphate</name>
        <dbReference type="ChEBI" id="CHEBI:58409"/>
    </ligand>
</feature>
<evidence type="ECO:0000256" key="13">
    <source>
        <dbReference type="RuleBase" id="RU361118"/>
    </source>
</evidence>
<feature type="active site" description="Proton donor/acceptor" evidence="10">
    <location>
        <position position="22"/>
    </location>
</feature>
<dbReference type="InterPro" id="IPR043169">
    <property type="entry name" value="PMM_cap"/>
</dbReference>
<dbReference type="InterPro" id="IPR036412">
    <property type="entry name" value="HAD-like_sf"/>
</dbReference>
<feature type="binding site" evidence="12">
    <location>
        <position position="237"/>
    </location>
    <ligand>
        <name>Mg(2+)</name>
        <dbReference type="ChEBI" id="CHEBI:18420"/>
        <label>1</label>
    </ligand>
</feature>
<dbReference type="NCBIfam" id="TIGR01484">
    <property type="entry name" value="HAD-SF-IIB"/>
    <property type="match status" value="1"/>
</dbReference>
<comment type="cofactor">
    <cofactor evidence="12">
        <name>Mg(2+)</name>
        <dbReference type="ChEBI" id="CHEBI:18420"/>
    </cofactor>
</comment>
<dbReference type="GO" id="GO:0006013">
    <property type="term" value="P:mannose metabolic process"/>
    <property type="evidence" value="ECO:0007669"/>
    <property type="project" value="TreeGrafter"/>
</dbReference>
<feature type="binding site" evidence="12">
    <location>
        <position position="249"/>
    </location>
    <ligand>
        <name>Mg(2+)</name>
        <dbReference type="ChEBI" id="CHEBI:18420"/>
        <label>1</label>
    </ligand>
</feature>
<evidence type="ECO:0000313" key="15">
    <source>
        <dbReference type="Proteomes" id="UP000198372"/>
    </source>
</evidence>
<comment type="pathway">
    <text evidence="2 13">Nucleotide-sugar biosynthesis; GDP-alpha-D-mannose biosynthesis; alpha-D-mannose 1-phosphate from D-fructose 6-phosphate: step 2/2.</text>
</comment>